<dbReference type="AlphaFoldDB" id="A0A1H1QAT5"/>
<sequence length="90" mass="9807">MTEEERCAVRAGCNLATLSAAAKAALTQERAASAERQRLIYQQAERLHRMKRNSLKIEPELAKLGDLEPAVRRHLKKLIGAGPNGASQGS</sequence>
<keyword evidence="2" id="KW-1185">Reference proteome</keyword>
<organism evidence="1 2">
    <name type="scientific">Halopseudomonas xinjiangensis</name>
    <dbReference type="NCBI Taxonomy" id="487184"/>
    <lineage>
        <taxon>Bacteria</taxon>
        <taxon>Pseudomonadati</taxon>
        <taxon>Pseudomonadota</taxon>
        <taxon>Gammaproteobacteria</taxon>
        <taxon>Pseudomonadales</taxon>
        <taxon>Pseudomonadaceae</taxon>
        <taxon>Halopseudomonas</taxon>
    </lineage>
</organism>
<dbReference type="RefSeq" id="WP_093392200.1">
    <property type="nucleotide sequence ID" value="NZ_LT629736.1"/>
</dbReference>
<evidence type="ECO:0000313" key="1">
    <source>
        <dbReference type="EMBL" id="SDS20413.1"/>
    </source>
</evidence>
<dbReference type="EMBL" id="LT629736">
    <property type="protein sequence ID" value="SDS20413.1"/>
    <property type="molecule type" value="Genomic_DNA"/>
</dbReference>
<accession>A0A1H1QAT5</accession>
<reference evidence="2" key="1">
    <citation type="submission" date="2016-10" db="EMBL/GenBank/DDBJ databases">
        <authorList>
            <person name="Varghese N."/>
            <person name="Submissions S."/>
        </authorList>
    </citation>
    <scope>NUCLEOTIDE SEQUENCE [LARGE SCALE GENOMIC DNA]</scope>
    <source>
        <strain evidence="2">NRRL B-51270</strain>
    </source>
</reference>
<gene>
    <name evidence="1" type="ORF">SAMN05216421_1092</name>
</gene>
<protein>
    <submittedName>
        <fullName evidence="1">Uncharacterized protein</fullName>
    </submittedName>
</protein>
<evidence type="ECO:0000313" key="2">
    <source>
        <dbReference type="Proteomes" id="UP000243207"/>
    </source>
</evidence>
<proteinExistence type="predicted"/>
<name>A0A1H1QAT5_9GAMM</name>
<dbReference type="Proteomes" id="UP000243207">
    <property type="component" value="Chromosome I"/>
</dbReference>
<dbReference type="STRING" id="487184.SAMN05216421_1092"/>